<keyword evidence="2" id="KW-0521">NADP</keyword>
<evidence type="ECO:0000256" key="1">
    <source>
        <dbReference type="ARBA" id="ARBA00007870"/>
    </source>
</evidence>
<dbReference type="GO" id="GO:0008677">
    <property type="term" value="F:2-dehydropantoate 2-reductase activity"/>
    <property type="evidence" value="ECO:0007669"/>
    <property type="project" value="InterPro"/>
</dbReference>
<evidence type="ECO:0000313" key="7">
    <source>
        <dbReference type="Proteomes" id="UP001174909"/>
    </source>
</evidence>
<dbReference type="NCBIfam" id="NF005091">
    <property type="entry name" value="PRK06522.2-2"/>
    <property type="match status" value="1"/>
</dbReference>
<dbReference type="InterPro" id="IPR036291">
    <property type="entry name" value="NAD(P)-bd_dom_sf"/>
</dbReference>
<gene>
    <name evidence="6" type="ORF">GBAR_LOCUS10148</name>
</gene>
<sequence length="308" mass="32521">MRVAVMGAGSIGGYFGGMLARSGNQVTLIARGEHLQAIRDQGLRIQTDSKLLTIPCGDNLAATADPSEVGPVDLALLTVKTYQNNVAIPAMLPMVGTDTTVLCLQNGVDSYQAAAEVLGEDKVLPGAAYIEAARLGPGLLKQSGSVVRIAFGEADGSNTERGGAILQALTEAGIIAQFRPDIQQTLWTKFLFIATMAGVTSLSRETMARIMPRQEWRRVIVACMREIEGVARASGINLDPNIVENTVAYIEGDLEDMHASMHADIMSGRPLELEALNGAVVRAGQRAGVATPINDLIYAALKSFAAGS</sequence>
<dbReference type="GO" id="GO:0015940">
    <property type="term" value="P:pantothenate biosynthetic process"/>
    <property type="evidence" value="ECO:0007669"/>
    <property type="project" value="InterPro"/>
</dbReference>
<evidence type="ECO:0000259" key="4">
    <source>
        <dbReference type="Pfam" id="PF02558"/>
    </source>
</evidence>
<dbReference type="PANTHER" id="PTHR21708:SF26">
    <property type="entry name" value="2-DEHYDROPANTOATE 2-REDUCTASE"/>
    <property type="match status" value="1"/>
</dbReference>
<reference evidence="6" key="1">
    <citation type="submission" date="2023-03" db="EMBL/GenBank/DDBJ databases">
        <authorList>
            <person name="Steffen K."/>
            <person name="Cardenas P."/>
        </authorList>
    </citation>
    <scope>NUCLEOTIDE SEQUENCE</scope>
</reference>
<keyword evidence="3" id="KW-0560">Oxidoreductase</keyword>
<dbReference type="Gene3D" id="1.10.1040.10">
    <property type="entry name" value="N-(1-d-carboxylethyl)-l-norvaline Dehydrogenase, domain 2"/>
    <property type="match status" value="1"/>
</dbReference>
<dbReference type="Pfam" id="PF08546">
    <property type="entry name" value="ApbA_C"/>
    <property type="match status" value="1"/>
</dbReference>
<evidence type="ECO:0000313" key="6">
    <source>
        <dbReference type="EMBL" id="CAI8016558.1"/>
    </source>
</evidence>
<accession>A0AA35RRT3</accession>
<dbReference type="InterPro" id="IPR013752">
    <property type="entry name" value="KPA_reductase"/>
</dbReference>
<comment type="caution">
    <text evidence="6">The sequence shown here is derived from an EMBL/GenBank/DDBJ whole genome shotgun (WGS) entry which is preliminary data.</text>
</comment>
<dbReference type="NCBIfam" id="TIGR00745">
    <property type="entry name" value="apbA_panE"/>
    <property type="match status" value="1"/>
</dbReference>
<dbReference type="Gene3D" id="3.40.50.720">
    <property type="entry name" value="NAD(P)-binding Rossmann-like Domain"/>
    <property type="match status" value="1"/>
</dbReference>
<dbReference type="SUPFAM" id="SSF48179">
    <property type="entry name" value="6-phosphogluconate dehydrogenase C-terminal domain-like"/>
    <property type="match status" value="1"/>
</dbReference>
<comment type="similarity">
    <text evidence="1">Belongs to the ketopantoate reductase family.</text>
</comment>
<dbReference type="InterPro" id="IPR008927">
    <property type="entry name" value="6-PGluconate_DH-like_C_sf"/>
</dbReference>
<evidence type="ECO:0000259" key="5">
    <source>
        <dbReference type="Pfam" id="PF08546"/>
    </source>
</evidence>
<dbReference type="AlphaFoldDB" id="A0AA35RRT3"/>
<proteinExistence type="inferred from homology"/>
<dbReference type="PANTHER" id="PTHR21708">
    <property type="entry name" value="PROBABLE 2-DEHYDROPANTOATE 2-REDUCTASE"/>
    <property type="match status" value="1"/>
</dbReference>
<feature type="domain" description="Ketopantoate reductase N-terminal" evidence="4">
    <location>
        <begin position="3"/>
        <end position="155"/>
    </location>
</feature>
<evidence type="ECO:0000256" key="3">
    <source>
        <dbReference type="ARBA" id="ARBA00023002"/>
    </source>
</evidence>
<evidence type="ECO:0000256" key="2">
    <source>
        <dbReference type="ARBA" id="ARBA00022857"/>
    </source>
</evidence>
<feature type="domain" description="Ketopantoate reductase C-terminal" evidence="5">
    <location>
        <begin position="181"/>
        <end position="303"/>
    </location>
</feature>
<dbReference type="InterPro" id="IPR013328">
    <property type="entry name" value="6PGD_dom2"/>
</dbReference>
<dbReference type="FunFam" id="1.10.1040.10:FF:000017">
    <property type="entry name" value="2-dehydropantoate 2-reductase"/>
    <property type="match status" value="1"/>
</dbReference>
<dbReference type="Pfam" id="PF02558">
    <property type="entry name" value="ApbA"/>
    <property type="match status" value="1"/>
</dbReference>
<dbReference type="GO" id="GO:0005737">
    <property type="term" value="C:cytoplasm"/>
    <property type="evidence" value="ECO:0007669"/>
    <property type="project" value="TreeGrafter"/>
</dbReference>
<keyword evidence="7" id="KW-1185">Reference proteome</keyword>
<dbReference type="InterPro" id="IPR013332">
    <property type="entry name" value="KPR_N"/>
</dbReference>
<dbReference type="InterPro" id="IPR051402">
    <property type="entry name" value="KPR-Related"/>
</dbReference>
<organism evidence="6 7">
    <name type="scientific">Geodia barretti</name>
    <name type="common">Barrett's horny sponge</name>
    <dbReference type="NCBI Taxonomy" id="519541"/>
    <lineage>
        <taxon>Eukaryota</taxon>
        <taxon>Metazoa</taxon>
        <taxon>Porifera</taxon>
        <taxon>Demospongiae</taxon>
        <taxon>Heteroscleromorpha</taxon>
        <taxon>Tetractinellida</taxon>
        <taxon>Astrophorina</taxon>
        <taxon>Geodiidae</taxon>
        <taxon>Geodia</taxon>
    </lineage>
</organism>
<dbReference type="EMBL" id="CASHTH010001538">
    <property type="protein sequence ID" value="CAI8016558.1"/>
    <property type="molecule type" value="Genomic_DNA"/>
</dbReference>
<dbReference type="InterPro" id="IPR003710">
    <property type="entry name" value="ApbA"/>
</dbReference>
<name>A0AA35RRT3_GEOBA</name>
<dbReference type="Proteomes" id="UP001174909">
    <property type="component" value="Unassembled WGS sequence"/>
</dbReference>
<protein>
    <submittedName>
        <fullName evidence="6">2-dehydropantoate 2-reductase</fullName>
    </submittedName>
</protein>
<dbReference type="SUPFAM" id="SSF51735">
    <property type="entry name" value="NAD(P)-binding Rossmann-fold domains"/>
    <property type="match status" value="1"/>
</dbReference>